<keyword evidence="5 8" id="KW-0862">Zinc</keyword>
<dbReference type="GO" id="GO:0006508">
    <property type="term" value="P:proteolysis"/>
    <property type="evidence" value="ECO:0007669"/>
    <property type="project" value="UniProtKB-KW"/>
</dbReference>
<dbReference type="GO" id="GO:0004222">
    <property type="term" value="F:metalloendopeptidase activity"/>
    <property type="evidence" value="ECO:0007669"/>
    <property type="project" value="UniProtKB-UniRule"/>
</dbReference>
<dbReference type="EMBL" id="JAPWDV010000001">
    <property type="protein sequence ID" value="KAJ6224163.1"/>
    <property type="molecule type" value="Genomic_DNA"/>
</dbReference>
<dbReference type="PANTHER" id="PTHR10127">
    <property type="entry name" value="DISCOIDIN, CUB, EGF, LAMININ , AND ZINC METALLOPROTEASE DOMAIN CONTAINING"/>
    <property type="match status" value="1"/>
</dbReference>
<dbReference type="EC" id="3.4.24.-" evidence="9"/>
<reference evidence="11" key="1">
    <citation type="submission" date="2022-12" db="EMBL/GenBank/DDBJ databases">
        <title>Genome assemblies of Blomia tropicalis.</title>
        <authorList>
            <person name="Cui Y."/>
        </authorList>
    </citation>
    <scope>NUCLEOTIDE SEQUENCE</scope>
    <source>
        <tissue evidence="11">Adult mites</tissue>
    </source>
</reference>
<keyword evidence="12" id="KW-1185">Reference proteome</keyword>
<sequence>MNFCAPLFFSIVLIYIGTCRSFMLKDYSLSSTPMVKKWDYGLVYYEISHNLFRHQNYIYIDIGDSCNSHVGMIGGKQLLTLNGRCLNKGDIMHEVMHALGFLHEHQRPDRDDYLLILCDNVQHGKLNNFDLIPSEYYENLDRRPFDYESIMIYGEYAFSKNGLPTMLPTTFTSNILTNPSEKSKLSSLDIKSLEQMYECYYFKNMI</sequence>
<dbReference type="PANTHER" id="PTHR10127:SF780">
    <property type="entry name" value="METALLOENDOPEPTIDASE"/>
    <property type="match status" value="1"/>
</dbReference>
<evidence type="ECO:0000256" key="3">
    <source>
        <dbReference type="ARBA" id="ARBA00022723"/>
    </source>
</evidence>
<feature type="signal peptide" evidence="9">
    <location>
        <begin position="1"/>
        <end position="21"/>
    </location>
</feature>
<proteinExistence type="predicted"/>
<dbReference type="Pfam" id="PF01400">
    <property type="entry name" value="Astacin"/>
    <property type="match status" value="1"/>
</dbReference>
<feature type="active site" evidence="8">
    <location>
        <position position="94"/>
    </location>
</feature>
<gene>
    <name evidence="11" type="ORF">RDWZM_002708</name>
</gene>
<evidence type="ECO:0000313" key="12">
    <source>
        <dbReference type="Proteomes" id="UP001142055"/>
    </source>
</evidence>
<organism evidence="11 12">
    <name type="scientific">Blomia tropicalis</name>
    <name type="common">Mite</name>
    <dbReference type="NCBI Taxonomy" id="40697"/>
    <lineage>
        <taxon>Eukaryota</taxon>
        <taxon>Metazoa</taxon>
        <taxon>Ecdysozoa</taxon>
        <taxon>Arthropoda</taxon>
        <taxon>Chelicerata</taxon>
        <taxon>Arachnida</taxon>
        <taxon>Acari</taxon>
        <taxon>Acariformes</taxon>
        <taxon>Sarcoptiformes</taxon>
        <taxon>Astigmata</taxon>
        <taxon>Glycyphagoidea</taxon>
        <taxon>Echimyopodidae</taxon>
        <taxon>Blomia</taxon>
    </lineage>
</organism>
<protein>
    <recommendedName>
        <fullName evidence="9">Metalloendopeptidase</fullName>
        <ecNumber evidence="9">3.4.24.-</ecNumber>
    </recommendedName>
</protein>
<evidence type="ECO:0000256" key="7">
    <source>
        <dbReference type="ARBA" id="ARBA00025529"/>
    </source>
</evidence>
<dbReference type="PROSITE" id="PS51864">
    <property type="entry name" value="ASTACIN"/>
    <property type="match status" value="1"/>
</dbReference>
<dbReference type="PRINTS" id="PR00480">
    <property type="entry name" value="ASTACIN"/>
</dbReference>
<dbReference type="AlphaFoldDB" id="A0A9Q0MDA8"/>
<accession>A0A9Q0MDA8</accession>
<evidence type="ECO:0000256" key="2">
    <source>
        <dbReference type="ARBA" id="ARBA00022670"/>
    </source>
</evidence>
<feature type="domain" description="Peptidase M12A" evidence="10">
    <location>
        <begin position="1"/>
        <end position="200"/>
    </location>
</feature>
<feature type="chain" id="PRO_5040536074" description="Metalloendopeptidase" evidence="9">
    <location>
        <begin position="22"/>
        <end position="206"/>
    </location>
</feature>
<comment type="subunit">
    <text evidence="1">Monomer.</text>
</comment>
<evidence type="ECO:0000256" key="9">
    <source>
        <dbReference type="RuleBase" id="RU361183"/>
    </source>
</evidence>
<dbReference type="Proteomes" id="UP001142055">
    <property type="component" value="Chromosome 1"/>
</dbReference>
<dbReference type="OMA" id="ITHFVAY"/>
<keyword evidence="4 8" id="KW-0378">Hydrolase</keyword>
<dbReference type="SUPFAM" id="SSF55486">
    <property type="entry name" value="Metalloproteases ('zincins'), catalytic domain"/>
    <property type="match status" value="1"/>
</dbReference>
<evidence type="ECO:0000313" key="11">
    <source>
        <dbReference type="EMBL" id="KAJ6224163.1"/>
    </source>
</evidence>
<evidence type="ECO:0000256" key="4">
    <source>
        <dbReference type="ARBA" id="ARBA00022801"/>
    </source>
</evidence>
<comment type="cofactor">
    <cofactor evidence="8 9">
        <name>Zn(2+)</name>
        <dbReference type="ChEBI" id="CHEBI:29105"/>
    </cofactor>
    <text evidence="8 9">Binds 1 zinc ion per subunit.</text>
</comment>
<dbReference type="Gene3D" id="3.40.390.10">
    <property type="entry name" value="Collagenase (Catalytic Domain)"/>
    <property type="match status" value="1"/>
</dbReference>
<keyword evidence="3 8" id="KW-0479">Metal-binding</keyword>
<comment type="caution">
    <text evidence="8">Lacks conserved residue(s) required for the propagation of feature annotation.</text>
</comment>
<keyword evidence="9" id="KW-0732">Signal</keyword>
<feature type="binding site" evidence="8">
    <location>
        <position position="93"/>
    </location>
    <ligand>
        <name>Zn(2+)</name>
        <dbReference type="ChEBI" id="CHEBI:29105"/>
        <note>catalytic</note>
    </ligand>
</feature>
<evidence type="ECO:0000256" key="8">
    <source>
        <dbReference type="PROSITE-ProRule" id="PRU01211"/>
    </source>
</evidence>
<name>A0A9Q0MDA8_BLOTA</name>
<dbReference type="InterPro" id="IPR001506">
    <property type="entry name" value="Peptidase_M12A"/>
</dbReference>
<comment type="function">
    <text evidence="7">Zinc metalloprotease. Provoques deadhesion of endothelial cells from cell cultures, and also degradation of fibronectin, fibrinogen and gelatin in vitro. Its role in the venom is not fully understood but it might act as a spreading factor that facilitates diffusion of other venom toxins. Alternatively, it might be involved in the proteolytic processing of other venom toxins or it might play a role in extra-oral digestion of prey.</text>
</comment>
<dbReference type="SMART" id="SM00235">
    <property type="entry name" value="ZnMc"/>
    <property type="match status" value="1"/>
</dbReference>
<dbReference type="InterPro" id="IPR006026">
    <property type="entry name" value="Peptidase_Metallo"/>
</dbReference>
<dbReference type="GO" id="GO:0008270">
    <property type="term" value="F:zinc ion binding"/>
    <property type="evidence" value="ECO:0007669"/>
    <property type="project" value="UniProtKB-UniRule"/>
</dbReference>
<evidence type="ECO:0000256" key="1">
    <source>
        <dbReference type="ARBA" id="ARBA00011245"/>
    </source>
</evidence>
<dbReference type="InterPro" id="IPR024079">
    <property type="entry name" value="MetalloPept_cat_dom_sf"/>
</dbReference>
<evidence type="ECO:0000256" key="6">
    <source>
        <dbReference type="ARBA" id="ARBA00023049"/>
    </source>
</evidence>
<comment type="caution">
    <text evidence="11">The sequence shown here is derived from an EMBL/GenBank/DDBJ whole genome shotgun (WGS) entry which is preliminary data.</text>
</comment>
<feature type="binding site" evidence="8">
    <location>
        <position position="97"/>
    </location>
    <ligand>
        <name>Zn(2+)</name>
        <dbReference type="ChEBI" id="CHEBI:29105"/>
        <note>catalytic</note>
    </ligand>
</feature>
<feature type="binding site" evidence="8">
    <location>
        <position position="103"/>
    </location>
    <ligand>
        <name>Zn(2+)</name>
        <dbReference type="ChEBI" id="CHEBI:29105"/>
        <note>catalytic</note>
    </ligand>
</feature>
<keyword evidence="6 8" id="KW-0482">Metalloprotease</keyword>
<evidence type="ECO:0000256" key="5">
    <source>
        <dbReference type="ARBA" id="ARBA00022833"/>
    </source>
</evidence>
<evidence type="ECO:0000259" key="10">
    <source>
        <dbReference type="PROSITE" id="PS51864"/>
    </source>
</evidence>
<keyword evidence="2 8" id="KW-0645">Protease</keyword>